<keyword evidence="1" id="KW-0479">Metal-binding</keyword>
<dbReference type="InterPro" id="IPR016192">
    <property type="entry name" value="APOBEC/CMP_deaminase_Zn-bd"/>
</dbReference>
<dbReference type="PROSITE" id="PS51747">
    <property type="entry name" value="CYT_DCMP_DEAMINASES_2"/>
    <property type="match status" value="1"/>
</dbReference>
<dbReference type="AlphaFoldDB" id="M2PB78"/>
<dbReference type="GO" id="GO:0052717">
    <property type="term" value="F:tRNA-specific adenosine-34 deaminase activity"/>
    <property type="evidence" value="ECO:0007669"/>
    <property type="project" value="UniProtKB-EC"/>
</dbReference>
<reference evidence="4 5" key="1">
    <citation type="submission" date="2013-02" db="EMBL/GenBank/DDBJ databases">
        <title>The Genome Sequence of Lactobacillus catenaformis F0143.</title>
        <authorList>
            <consortium name="The Broad Institute Genome Sequencing Platform"/>
            <person name="Earl A."/>
            <person name="Ward D."/>
            <person name="Feldgarden M."/>
            <person name="Gevers D."/>
            <person name="Izard J."/>
            <person name="Blanton J.M."/>
            <person name="Mathney J."/>
            <person name="Dewhirst F.E."/>
            <person name="Young S.K."/>
            <person name="Zeng Q."/>
            <person name="Gargeya S."/>
            <person name="Fitzgerald M."/>
            <person name="Haas B."/>
            <person name="Abouelleil A."/>
            <person name="Alvarado L."/>
            <person name="Arachchi H.M."/>
            <person name="Berlin A."/>
            <person name="Chapman S.B."/>
            <person name="Gearin G."/>
            <person name="Goldberg J."/>
            <person name="Griggs A."/>
            <person name="Gujja S."/>
            <person name="Hansen M."/>
            <person name="Heiman D."/>
            <person name="Howarth C."/>
            <person name="Larimer J."/>
            <person name="Lui A."/>
            <person name="MacDonald P.J.P."/>
            <person name="McCowen C."/>
            <person name="Montmayeur A."/>
            <person name="Murphy C."/>
            <person name="Neiman D."/>
            <person name="Pearson M."/>
            <person name="Priest M."/>
            <person name="Roberts A."/>
            <person name="Saif S."/>
            <person name="Shea T."/>
            <person name="Sisk P."/>
            <person name="Stolte C."/>
            <person name="Sykes S."/>
            <person name="Wortman J."/>
            <person name="Nusbaum C."/>
            <person name="Birren B."/>
        </authorList>
    </citation>
    <scope>NUCLEOTIDE SEQUENCE [LARGE SCALE GENOMIC DNA]</scope>
    <source>
        <strain evidence="4 5">OT 569</strain>
    </source>
</reference>
<dbReference type="GO" id="GO:0008270">
    <property type="term" value="F:zinc ion binding"/>
    <property type="evidence" value="ECO:0007669"/>
    <property type="project" value="InterPro"/>
</dbReference>
<dbReference type="RefSeq" id="WP_004801075.1">
    <property type="nucleotide sequence ID" value="NZ_AUGJ01000001.1"/>
</dbReference>
<dbReference type="PANTHER" id="PTHR11079">
    <property type="entry name" value="CYTOSINE DEAMINASE FAMILY MEMBER"/>
    <property type="match status" value="1"/>
</dbReference>
<dbReference type="SUPFAM" id="SSF53927">
    <property type="entry name" value="Cytidine deaminase-like"/>
    <property type="match status" value="1"/>
</dbReference>
<sequence>MDYMKIALEEAKKAYSEDEIPVGAVIVYQNQIIAQAHNLKEKQHCVISHAEMLAIQQASDYFGNWHLNDCEMYVTLEPCMMCSGAIIQSRIKKIIIGARDNRWIGLSDYLNTHIYNYYPEIEFKDFEECQMILKKYFKEKRES</sequence>
<evidence type="ECO:0000313" key="4">
    <source>
        <dbReference type="EMBL" id="EMD17632.1"/>
    </source>
</evidence>
<evidence type="ECO:0000313" key="5">
    <source>
        <dbReference type="Proteomes" id="UP000011758"/>
    </source>
</evidence>
<dbReference type="InterPro" id="IPR002125">
    <property type="entry name" value="CMP_dCMP_dom"/>
</dbReference>
<gene>
    <name evidence="4" type="ORF">HMPREF9943_00064</name>
</gene>
<name>M2PB78_9FIRM</name>
<dbReference type="Pfam" id="PF00383">
    <property type="entry name" value="dCMP_cyt_deam_1"/>
    <property type="match status" value="1"/>
</dbReference>
<feature type="domain" description="CMP/dCMP-type deaminase" evidence="3">
    <location>
        <begin position="1"/>
        <end position="108"/>
    </location>
</feature>
<evidence type="ECO:0000259" key="3">
    <source>
        <dbReference type="PROSITE" id="PS51747"/>
    </source>
</evidence>
<dbReference type="Gene3D" id="3.40.140.10">
    <property type="entry name" value="Cytidine Deaminase, domain 2"/>
    <property type="match status" value="1"/>
</dbReference>
<dbReference type="BioCyc" id="ECAT999415-HMP:GTTI-73-MONOMER"/>
<evidence type="ECO:0000256" key="1">
    <source>
        <dbReference type="ARBA" id="ARBA00022723"/>
    </source>
</evidence>
<keyword evidence="5" id="KW-1185">Reference proteome</keyword>
<dbReference type="CDD" id="cd01285">
    <property type="entry name" value="nucleoside_deaminase"/>
    <property type="match status" value="1"/>
</dbReference>
<dbReference type="STRING" id="999415.HMPREF9943_00064"/>
<organism evidence="4 5">
    <name type="scientific">Eggerthia catenaformis OT 569 = DSM 20559</name>
    <dbReference type="NCBI Taxonomy" id="999415"/>
    <lineage>
        <taxon>Bacteria</taxon>
        <taxon>Bacillati</taxon>
        <taxon>Bacillota</taxon>
        <taxon>Erysipelotrichia</taxon>
        <taxon>Erysipelotrichales</taxon>
        <taxon>Coprobacillaceae</taxon>
        <taxon>Eggerthia</taxon>
    </lineage>
</organism>
<dbReference type="eggNOG" id="COG0590">
    <property type="taxonomic scope" value="Bacteria"/>
</dbReference>
<comment type="caution">
    <text evidence="4">The sequence shown here is derived from an EMBL/GenBank/DDBJ whole genome shotgun (WGS) entry which is preliminary data.</text>
</comment>
<proteinExistence type="predicted"/>
<dbReference type="EMBL" id="AGEJ01000001">
    <property type="protein sequence ID" value="EMD17632.1"/>
    <property type="molecule type" value="Genomic_DNA"/>
</dbReference>
<dbReference type="InterPro" id="IPR016193">
    <property type="entry name" value="Cytidine_deaminase-like"/>
</dbReference>
<dbReference type="PANTHER" id="PTHR11079:SF179">
    <property type="entry name" value="TRNA(ADENINE(34)) DEAMINASE, CHLOROPLASTIC"/>
    <property type="match status" value="1"/>
</dbReference>
<evidence type="ECO:0000256" key="2">
    <source>
        <dbReference type="ARBA" id="ARBA00022833"/>
    </source>
</evidence>
<keyword evidence="2" id="KW-0862">Zinc</keyword>
<dbReference type="GO" id="GO:0002100">
    <property type="term" value="P:tRNA wobble adenosine to inosine editing"/>
    <property type="evidence" value="ECO:0007669"/>
    <property type="project" value="InterPro"/>
</dbReference>
<dbReference type="PATRIC" id="fig|999415.3.peg.65"/>
<dbReference type="Proteomes" id="UP000011758">
    <property type="component" value="Unassembled WGS sequence"/>
</dbReference>
<protein>
    <recommendedName>
        <fullName evidence="3">CMP/dCMP-type deaminase domain-containing protein</fullName>
    </recommendedName>
</protein>
<dbReference type="PROSITE" id="PS00903">
    <property type="entry name" value="CYT_DCMP_DEAMINASES_1"/>
    <property type="match status" value="1"/>
</dbReference>
<accession>M2PB78</accession>